<accession>A0A2S4KYL0</accession>
<evidence type="ECO:0000313" key="3">
    <source>
        <dbReference type="Proteomes" id="UP000237481"/>
    </source>
</evidence>
<dbReference type="InterPro" id="IPR011009">
    <property type="entry name" value="Kinase-like_dom_sf"/>
</dbReference>
<dbReference type="AlphaFoldDB" id="A0A2S4KYL0"/>
<name>A0A2S4KYL0_9HYPO</name>
<dbReference type="PANTHER" id="PTHR21310">
    <property type="entry name" value="AMINOGLYCOSIDE PHOSPHOTRANSFERASE-RELATED-RELATED"/>
    <property type="match status" value="1"/>
</dbReference>
<comment type="caution">
    <text evidence="2">The sequence shown here is derived from an EMBL/GenBank/DDBJ whole genome shotgun (WGS) entry which is preliminary data.</text>
</comment>
<dbReference type="InterPro" id="IPR051678">
    <property type="entry name" value="AGP_Transferase"/>
</dbReference>
<dbReference type="EMBL" id="PKSG01000453">
    <property type="protein sequence ID" value="POR35265.1"/>
    <property type="molecule type" value="Genomic_DNA"/>
</dbReference>
<dbReference type="PANTHER" id="PTHR21310:SF15">
    <property type="entry name" value="AMINOGLYCOSIDE PHOSPHOTRANSFERASE DOMAIN-CONTAINING PROTEIN"/>
    <property type="match status" value="1"/>
</dbReference>
<dbReference type="InterPro" id="IPR035896">
    <property type="entry name" value="AN1-like_Znf"/>
</dbReference>
<proteinExistence type="predicted"/>
<protein>
    <recommendedName>
        <fullName evidence="1">Aminoglycoside phosphotransferase domain-containing protein</fullName>
    </recommendedName>
</protein>
<dbReference type="SUPFAM" id="SSF118310">
    <property type="entry name" value="AN1-like Zinc finger"/>
    <property type="match status" value="1"/>
</dbReference>
<reference evidence="2 3" key="1">
    <citation type="submission" date="2018-01" db="EMBL/GenBank/DDBJ databases">
        <title>Harnessing the power of phylogenomics to disentangle the directionality and signatures of interkingdom host jumping in the parasitic fungal genus Tolypocladium.</title>
        <authorList>
            <person name="Quandt C.A."/>
            <person name="Patterson W."/>
            <person name="Spatafora J.W."/>
        </authorList>
    </citation>
    <scope>NUCLEOTIDE SEQUENCE [LARGE SCALE GENOMIC DNA]</scope>
    <source>
        <strain evidence="2 3">NRBC 100945</strain>
    </source>
</reference>
<dbReference type="Gene3D" id="3.90.1200.10">
    <property type="match status" value="1"/>
</dbReference>
<dbReference type="STRING" id="94208.A0A2S4KYL0"/>
<dbReference type="InterPro" id="IPR002575">
    <property type="entry name" value="Aminoglycoside_PTrfase"/>
</dbReference>
<organism evidence="2 3">
    <name type="scientific">Tolypocladium paradoxum</name>
    <dbReference type="NCBI Taxonomy" id="94208"/>
    <lineage>
        <taxon>Eukaryota</taxon>
        <taxon>Fungi</taxon>
        <taxon>Dikarya</taxon>
        <taxon>Ascomycota</taxon>
        <taxon>Pezizomycotina</taxon>
        <taxon>Sordariomycetes</taxon>
        <taxon>Hypocreomycetidae</taxon>
        <taxon>Hypocreales</taxon>
        <taxon>Ophiocordycipitaceae</taxon>
        <taxon>Tolypocladium</taxon>
    </lineage>
</organism>
<dbReference type="Pfam" id="PF01636">
    <property type="entry name" value="APH"/>
    <property type="match status" value="1"/>
</dbReference>
<dbReference type="Proteomes" id="UP000237481">
    <property type="component" value="Unassembled WGS sequence"/>
</dbReference>
<evidence type="ECO:0000259" key="1">
    <source>
        <dbReference type="Pfam" id="PF01636"/>
    </source>
</evidence>
<evidence type="ECO:0000313" key="2">
    <source>
        <dbReference type="EMBL" id="POR35265.1"/>
    </source>
</evidence>
<dbReference type="SUPFAM" id="SSF56112">
    <property type="entry name" value="Protein kinase-like (PK-like)"/>
    <property type="match status" value="1"/>
</dbReference>
<keyword evidence="3" id="KW-1185">Reference proteome</keyword>
<gene>
    <name evidence="2" type="ORF">TPAR_04531</name>
</gene>
<dbReference type="OrthoDB" id="4913052at2759"/>
<feature type="domain" description="Aminoglycoside phosphotransferase" evidence="1">
    <location>
        <begin position="107"/>
        <end position="348"/>
    </location>
</feature>
<sequence length="457" mass="50223">MTPRFFNCSIPECQRPSVRGVGGCDACARHLCLTHLSPSFHGCCQVLDDAAYESQVVAEIDRLRSQINDAAVVEFASRLNAGRSCSVEHSSKVGPGALMGCANYHARVRFHDGSPSWLLRVPRVASHAVGLPDSLAEYLILSEYATLTFLETTAIPAPRTFGYGVRGTGTDHGVGVSFLLMEELPGRPWTGEGVSGHPATKDEKAKIWTALADMLAELAKHPFPKAGSLCLQSSSIKVSAMASDRFVVLTPEGPFDTSLAYYTAWAEQYLKLIADGQLYTEYPVDAYLVYRFLKDNVAQLVPREAEAQAPEEFFLKHVDDKGDHLLVDENLNITGVIDWQMARVVPRREAFGLSLVSANMNALCGGKVSLSVDDVALADAVRKRGPPELAGCMVDEKARRFFWGLALETKWSYALPLANAILEAFGVDHGWTQWREMALREYETDERLGALRGYCSR</sequence>